<sequence length="83" mass="8728">MTSPSSSLNKSITSYTKNPAAVNNSPLKTGATLIVNDKTGDQLKIMTCDLQSIAGFNDADNSRYSAKTPNLIQGAYSAGTSLR</sequence>
<feature type="region of interest" description="Disordered" evidence="1">
    <location>
        <begin position="1"/>
        <end position="26"/>
    </location>
</feature>
<evidence type="ECO:0000256" key="1">
    <source>
        <dbReference type="SAM" id="MobiDB-lite"/>
    </source>
</evidence>
<dbReference type="EMBL" id="BAKI01000017">
    <property type="protein sequence ID" value="GAF36769.1"/>
    <property type="molecule type" value="Genomic_DNA"/>
</dbReference>
<accession>X0PAR0</accession>
<comment type="caution">
    <text evidence="2">The sequence shown here is derived from an EMBL/GenBank/DDBJ whole genome shotgun (WGS) entry which is preliminary data.</text>
</comment>
<proteinExistence type="predicted"/>
<gene>
    <name evidence="3" type="ORF">FD41_GL000082</name>
    <name evidence="2" type="ORF">JCM14108_1753</name>
</gene>
<organism evidence="2 4">
    <name type="scientific">Lentilactobacillus farraginis DSM 18382 = JCM 14108</name>
    <dbReference type="NCBI Taxonomy" id="1423743"/>
    <lineage>
        <taxon>Bacteria</taxon>
        <taxon>Bacillati</taxon>
        <taxon>Bacillota</taxon>
        <taxon>Bacilli</taxon>
        <taxon>Lactobacillales</taxon>
        <taxon>Lactobacillaceae</taxon>
        <taxon>Lentilactobacillus</taxon>
    </lineage>
</organism>
<evidence type="ECO:0000313" key="5">
    <source>
        <dbReference type="Proteomes" id="UP000051966"/>
    </source>
</evidence>
<reference evidence="3 5" key="2">
    <citation type="journal article" date="2015" name="Genome Announc.">
        <title>Expanding the biotechnology potential of lactobacilli through comparative genomics of 213 strains and associated genera.</title>
        <authorList>
            <person name="Sun Z."/>
            <person name="Harris H.M."/>
            <person name="McCann A."/>
            <person name="Guo C."/>
            <person name="Argimon S."/>
            <person name="Zhang W."/>
            <person name="Yang X."/>
            <person name="Jeffery I.B."/>
            <person name="Cooney J.C."/>
            <person name="Kagawa T.F."/>
            <person name="Liu W."/>
            <person name="Song Y."/>
            <person name="Salvetti E."/>
            <person name="Wrobel A."/>
            <person name="Rasinkangas P."/>
            <person name="Parkhill J."/>
            <person name="Rea M.C."/>
            <person name="O'Sullivan O."/>
            <person name="Ritari J."/>
            <person name="Douillard F.P."/>
            <person name="Paul Ross R."/>
            <person name="Yang R."/>
            <person name="Briner A.E."/>
            <person name="Felis G.E."/>
            <person name="de Vos W.M."/>
            <person name="Barrangou R."/>
            <person name="Klaenhammer T.R."/>
            <person name="Caufield P.W."/>
            <person name="Cui Y."/>
            <person name="Zhang H."/>
            <person name="O'Toole P.W."/>
        </authorList>
    </citation>
    <scope>NUCLEOTIDE SEQUENCE [LARGE SCALE GENOMIC DNA]</scope>
    <source>
        <strain evidence="3 5">DSM 18382</strain>
    </source>
</reference>
<dbReference type="EMBL" id="AZFY01000073">
    <property type="protein sequence ID" value="KRM08764.1"/>
    <property type="molecule type" value="Genomic_DNA"/>
</dbReference>
<protein>
    <submittedName>
        <fullName evidence="2">Uncharacterized protein</fullName>
    </submittedName>
</protein>
<evidence type="ECO:0000313" key="3">
    <source>
        <dbReference type="EMBL" id="KRM08764.1"/>
    </source>
</evidence>
<dbReference type="Proteomes" id="UP000051966">
    <property type="component" value="Unassembled WGS sequence"/>
</dbReference>
<dbReference type="RefSeq" id="WP_035179750.1">
    <property type="nucleotide sequence ID" value="NZ_AZFY01000073.1"/>
</dbReference>
<dbReference type="AlphaFoldDB" id="X0PAR0"/>
<keyword evidence="5" id="KW-1185">Reference proteome</keyword>
<evidence type="ECO:0000313" key="2">
    <source>
        <dbReference type="EMBL" id="GAF36769.1"/>
    </source>
</evidence>
<reference evidence="2" key="1">
    <citation type="journal article" date="2014" name="Genome Announc.">
        <title>Draft Genome Sequences of Two Lactobacillus Strains, L. farraginis JCM 14108T and L. composti JCM 14202T, Isolated from Compost of Distilled Shochu Residue.</title>
        <authorList>
            <person name="Yuki M."/>
            <person name="Oshima K."/>
            <person name="Suda W."/>
            <person name="Kitahara M."/>
            <person name="Kitamura K."/>
            <person name="Iida T."/>
            <person name="Hattori M."/>
            <person name="Ohkuma M."/>
        </authorList>
    </citation>
    <scope>NUCLEOTIDE SEQUENCE [LARGE SCALE GENOMIC DNA]</scope>
    <source>
        <strain evidence="2">JCM 14108</strain>
    </source>
</reference>
<name>X0PAR0_9LACO</name>
<evidence type="ECO:0000313" key="4">
    <source>
        <dbReference type="Proteomes" id="UP000019488"/>
    </source>
</evidence>
<dbReference type="Proteomes" id="UP000019488">
    <property type="component" value="Unassembled WGS sequence"/>
</dbReference>